<proteinExistence type="predicted"/>
<sequence>MGKVSKIKFFPRFEPSVLFGSVPNQIVRALEGDVSLEDLNVKPEQASSYIFGSGSDTYEASSSYSASMKKYIRKKAMDNNHDYTCSEYGATSKYGLDSSSSSGSSPEILSRKGSHAFQS</sequence>
<dbReference type="InParanoid" id="A0A2P5EH84"/>
<accession>A0A2P5EH84</accession>
<protein>
    <submittedName>
        <fullName evidence="2">Uncharacterized protein</fullName>
    </submittedName>
</protein>
<comment type="caution">
    <text evidence="2">The sequence shown here is derived from an EMBL/GenBank/DDBJ whole genome shotgun (WGS) entry which is preliminary data.</text>
</comment>
<feature type="region of interest" description="Disordered" evidence="1">
    <location>
        <begin position="94"/>
        <end position="119"/>
    </location>
</feature>
<dbReference type="STRING" id="63057.A0A2P5EH84"/>
<evidence type="ECO:0000313" key="2">
    <source>
        <dbReference type="EMBL" id="PON84891.1"/>
    </source>
</evidence>
<evidence type="ECO:0000256" key="1">
    <source>
        <dbReference type="SAM" id="MobiDB-lite"/>
    </source>
</evidence>
<evidence type="ECO:0000313" key="3">
    <source>
        <dbReference type="Proteomes" id="UP000237000"/>
    </source>
</evidence>
<gene>
    <name evidence="2" type="ORF">TorRG33x02_192890</name>
</gene>
<organism evidence="2 3">
    <name type="scientific">Trema orientale</name>
    <name type="common">Charcoal tree</name>
    <name type="synonym">Celtis orientalis</name>
    <dbReference type="NCBI Taxonomy" id="63057"/>
    <lineage>
        <taxon>Eukaryota</taxon>
        <taxon>Viridiplantae</taxon>
        <taxon>Streptophyta</taxon>
        <taxon>Embryophyta</taxon>
        <taxon>Tracheophyta</taxon>
        <taxon>Spermatophyta</taxon>
        <taxon>Magnoliopsida</taxon>
        <taxon>eudicotyledons</taxon>
        <taxon>Gunneridae</taxon>
        <taxon>Pentapetalae</taxon>
        <taxon>rosids</taxon>
        <taxon>fabids</taxon>
        <taxon>Rosales</taxon>
        <taxon>Cannabaceae</taxon>
        <taxon>Trema</taxon>
    </lineage>
</organism>
<dbReference type="AlphaFoldDB" id="A0A2P5EH84"/>
<keyword evidence="3" id="KW-1185">Reference proteome</keyword>
<dbReference type="Proteomes" id="UP000237000">
    <property type="component" value="Unassembled WGS sequence"/>
</dbReference>
<dbReference type="OrthoDB" id="696148at2759"/>
<name>A0A2P5EH84_TREOI</name>
<reference evidence="3" key="1">
    <citation type="submission" date="2016-06" db="EMBL/GenBank/DDBJ databases">
        <title>Parallel loss of symbiosis genes in relatives of nitrogen-fixing non-legume Parasponia.</title>
        <authorList>
            <person name="Van Velzen R."/>
            <person name="Holmer R."/>
            <person name="Bu F."/>
            <person name="Rutten L."/>
            <person name="Van Zeijl A."/>
            <person name="Liu W."/>
            <person name="Santuari L."/>
            <person name="Cao Q."/>
            <person name="Sharma T."/>
            <person name="Shen D."/>
            <person name="Roswanjaya Y."/>
            <person name="Wardhani T."/>
            <person name="Kalhor M.S."/>
            <person name="Jansen J."/>
            <person name="Van den Hoogen J."/>
            <person name="Gungor B."/>
            <person name="Hartog M."/>
            <person name="Hontelez J."/>
            <person name="Verver J."/>
            <person name="Yang W.-C."/>
            <person name="Schijlen E."/>
            <person name="Repin R."/>
            <person name="Schilthuizen M."/>
            <person name="Schranz E."/>
            <person name="Heidstra R."/>
            <person name="Miyata K."/>
            <person name="Fedorova E."/>
            <person name="Kohlen W."/>
            <person name="Bisseling T."/>
            <person name="Smit S."/>
            <person name="Geurts R."/>
        </authorList>
    </citation>
    <scope>NUCLEOTIDE SEQUENCE [LARGE SCALE GENOMIC DNA]</scope>
    <source>
        <strain evidence="3">cv. RG33-2</strain>
    </source>
</reference>
<dbReference type="EMBL" id="JXTC01000155">
    <property type="protein sequence ID" value="PON84891.1"/>
    <property type="molecule type" value="Genomic_DNA"/>
</dbReference>